<dbReference type="Proteomes" id="UP000799539">
    <property type="component" value="Unassembled WGS sequence"/>
</dbReference>
<dbReference type="Pfam" id="PF00106">
    <property type="entry name" value="adh_short"/>
    <property type="match status" value="1"/>
</dbReference>
<dbReference type="InterPro" id="IPR002347">
    <property type="entry name" value="SDR_fam"/>
</dbReference>
<dbReference type="GO" id="GO:0016491">
    <property type="term" value="F:oxidoreductase activity"/>
    <property type="evidence" value="ECO:0007669"/>
    <property type="project" value="UniProtKB-KW"/>
</dbReference>
<organism evidence="3 4">
    <name type="scientific">Cercospora zeae-maydis SCOH1-5</name>
    <dbReference type="NCBI Taxonomy" id="717836"/>
    <lineage>
        <taxon>Eukaryota</taxon>
        <taxon>Fungi</taxon>
        <taxon>Dikarya</taxon>
        <taxon>Ascomycota</taxon>
        <taxon>Pezizomycotina</taxon>
        <taxon>Dothideomycetes</taxon>
        <taxon>Dothideomycetidae</taxon>
        <taxon>Mycosphaerellales</taxon>
        <taxon>Mycosphaerellaceae</taxon>
        <taxon>Cercospora</taxon>
    </lineage>
</organism>
<evidence type="ECO:0000313" key="4">
    <source>
        <dbReference type="Proteomes" id="UP000799539"/>
    </source>
</evidence>
<evidence type="ECO:0008006" key="5">
    <source>
        <dbReference type="Google" id="ProtNLM"/>
    </source>
</evidence>
<dbReference type="AlphaFoldDB" id="A0A6A6FU92"/>
<keyword evidence="2" id="KW-0560">Oxidoreductase</keyword>
<name>A0A6A6FU92_9PEZI</name>
<comment type="similarity">
    <text evidence="1">Belongs to the short-chain dehydrogenases/reductases (SDR) family.</text>
</comment>
<keyword evidence="4" id="KW-1185">Reference proteome</keyword>
<evidence type="ECO:0000256" key="2">
    <source>
        <dbReference type="ARBA" id="ARBA00023002"/>
    </source>
</evidence>
<sequence length="98" mass="10767">MAPILVVLGSGPGIGLTTAKLFVKKHFRKVVLVARNSDRLEKEKREVEDIAKEVIPVDLANLDQLREAFTLTERLGEVSTVFFNAARISPSEPLPAPT</sequence>
<protein>
    <recommendedName>
        <fullName evidence="5">Ketoreductase (KR) domain-containing protein</fullName>
    </recommendedName>
</protein>
<reference evidence="3" key="1">
    <citation type="journal article" date="2020" name="Stud. Mycol.">
        <title>101 Dothideomycetes genomes: a test case for predicting lifestyles and emergence of pathogens.</title>
        <authorList>
            <person name="Haridas S."/>
            <person name="Albert R."/>
            <person name="Binder M."/>
            <person name="Bloem J."/>
            <person name="Labutti K."/>
            <person name="Salamov A."/>
            <person name="Andreopoulos B."/>
            <person name="Baker S."/>
            <person name="Barry K."/>
            <person name="Bills G."/>
            <person name="Bluhm B."/>
            <person name="Cannon C."/>
            <person name="Castanera R."/>
            <person name="Culley D."/>
            <person name="Daum C."/>
            <person name="Ezra D."/>
            <person name="Gonzalez J."/>
            <person name="Henrissat B."/>
            <person name="Kuo A."/>
            <person name="Liang C."/>
            <person name="Lipzen A."/>
            <person name="Lutzoni F."/>
            <person name="Magnuson J."/>
            <person name="Mondo S."/>
            <person name="Nolan M."/>
            <person name="Ohm R."/>
            <person name="Pangilinan J."/>
            <person name="Park H.-J."/>
            <person name="Ramirez L."/>
            <person name="Alfaro M."/>
            <person name="Sun H."/>
            <person name="Tritt A."/>
            <person name="Yoshinaga Y."/>
            <person name="Zwiers L.-H."/>
            <person name="Turgeon B."/>
            <person name="Goodwin S."/>
            <person name="Spatafora J."/>
            <person name="Crous P."/>
            <person name="Grigoriev I."/>
        </authorList>
    </citation>
    <scope>NUCLEOTIDE SEQUENCE</scope>
    <source>
        <strain evidence="3">SCOH1-5</strain>
    </source>
</reference>
<dbReference type="EMBL" id="ML992663">
    <property type="protein sequence ID" value="KAF2216951.1"/>
    <property type="molecule type" value="Genomic_DNA"/>
</dbReference>
<evidence type="ECO:0000313" key="3">
    <source>
        <dbReference type="EMBL" id="KAF2216951.1"/>
    </source>
</evidence>
<dbReference type="OrthoDB" id="5336600at2759"/>
<proteinExistence type="inferred from homology"/>
<dbReference type="PANTHER" id="PTHR43669:SF3">
    <property type="entry name" value="ALCOHOL DEHYDROGENASE, PUTATIVE (AFU_ORTHOLOGUE AFUA_3G03445)-RELATED"/>
    <property type="match status" value="1"/>
</dbReference>
<gene>
    <name evidence="3" type="ORF">CERZMDRAFT_31944</name>
</gene>
<dbReference type="PANTHER" id="PTHR43669">
    <property type="entry name" value="5-KETO-D-GLUCONATE 5-REDUCTASE"/>
    <property type="match status" value="1"/>
</dbReference>
<evidence type="ECO:0000256" key="1">
    <source>
        <dbReference type="ARBA" id="ARBA00006484"/>
    </source>
</evidence>
<accession>A0A6A6FU92</accession>
<dbReference type="SUPFAM" id="SSF51735">
    <property type="entry name" value="NAD(P)-binding Rossmann-fold domains"/>
    <property type="match status" value="1"/>
</dbReference>
<dbReference type="Gene3D" id="3.40.50.720">
    <property type="entry name" value="NAD(P)-binding Rossmann-like Domain"/>
    <property type="match status" value="1"/>
</dbReference>
<dbReference type="InterPro" id="IPR036291">
    <property type="entry name" value="NAD(P)-bd_dom_sf"/>
</dbReference>